<reference evidence="2" key="2">
    <citation type="journal article" date="2015" name="Fish Shellfish Immunol.">
        <title>Early steps in the European eel (Anguilla anguilla)-Vibrio vulnificus interaction in the gills: Role of the RtxA13 toxin.</title>
        <authorList>
            <person name="Callol A."/>
            <person name="Pajuelo D."/>
            <person name="Ebbesson L."/>
            <person name="Teles M."/>
            <person name="MacKenzie S."/>
            <person name="Amaro C."/>
        </authorList>
    </citation>
    <scope>NUCLEOTIDE SEQUENCE</scope>
</reference>
<dbReference type="AlphaFoldDB" id="A0A0E9RGR2"/>
<protein>
    <submittedName>
        <fullName evidence="2">Uncharacterized protein</fullName>
    </submittedName>
</protein>
<feature type="compositionally biased region" description="Basic and acidic residues" evidence="1">
    <location>
        <begin position="58"/>
        <end position="68"/>
    </location>
</feature>
<dbReference type="EMBL" id="GBXM01080585">
    <property type="protein sequence ID" value="JAH27992.1"/>
    <property type="molecule type" value="Transcribed_RNA"/>
</dbReference>
<evidence type="ECO:0000313" key="2">
    <source>
        <dbReference type="EMBL" id="JAH27992.1"/>
    </source>
</evidence>
<organism evidence="2">
    <name type="scientific">Anguilla anguilla</name>
    <name type="common">European freshwater eel</name>
    <name type="synonym">Muraena anguilla</name>
    <dbReference type="NCBI Taxonomy" id="7936"/>
    <lineage>
        <taxon>Eukaryota</taxon>
        <taxon>Metazoa</taxon>
        <taxon>Chordata</taxon>
        <taxon>Craniata</taxon>
        <taxon>Vertebrata</taxon>
        <taxon>Euteleostomi</taxon>
        <taxon>Actinopterygii</taxon>
        <taxon>Neopterygii</taxon>
        <taxon>Teleostei</taxon>
        <taxon>Anguilliformes</taxon>
        <taxon>Anguillidae</taxon>
        <taxon>Anguilla</taxon>
    </lineage>
</organism>
<accession>A0A0E9RGR2</accession>
<reference evidence="2" key="1">
    <citation type="submission" date="2014-11" db="EMBL/GenBank/DDBJ databases">
        <authorList>
            <person name="Amaro Gonzalez C."/>
        </authorList>
    </citation>
    <scope>NUCLEOTIDE SEQUENCE</scope>
</reference>
<evidence type="ECO:0000256" key="1">
    <source>
        <dbReference type="SAM" id="MobiDB-lite"/>
    </source>
</evidence>
<proteinExistence type="predicted"/>
<feature type="region of interest" description="Disordered" evidence="1">
    <location>
        <begin position="49"/>
        <end position="68"/>
    </location>
</feature>
<name>A0A0E9RGR2_ANGAN</name>
<sequence length="68" mass="7445">MVYDNTEGVVTQQGSTVASQKEGAGFESQLEPFCVEFACSPPCLRGFLPGTPVSPHPQSKDMQIRNEW</sequence>